<keyword evidence="2" id="KW-1133">Transmembrane helix</keyword>
<evidence type="ECO:0000256" key="2">
    <source>
        <dbReference type="SAM" id="Phobius"/>
    </source>
</evidence>
<dbReference type="AlphaFoldDB" id="A0A1Y2H5Q3"/>
<reference evidence="3 4" key="1">
    <citation type="submission" date="2016-07" db="EMBL/GenBank/DDBJ databases">
        <title>Pervasive Adenine N6-methylation of Active Genes in Fungi.</title>
        <authorList>
            <consortium name="DOE Joint Genome Institute"/>
            <person name="Mondo S.J."/>
            <person name="Dannebaum R.O."/>
            <person name="Kuo R.C."/>
            <person name="Labutti K."/>
            <person name="Haridas S."/>
            <person name="Kuo A."/>
            <person name="Salamov A."/>
            <person name="Ahrendt S.R."/>
            <person name="Lipzen A."/>
            <person name="Sullivan W."/>
            <person name="Andreopoulos W.B."/>
            <person name="Clum A."/>
            <person name="Lindquist E."/>
            <person name="Daum C."/>
            <person name="Ramamoorthy G.K."/>
            <person name="Gryganskyi A."/>
            <person name="Culley D."/>
            <person name="Magnuson J.K."/>
            <person name="James T.Y."/>
            <person name="O'Malley M.A."/>
            <person name="Stajich J.E."/>
            <person name="Spatafora J.W."/>
            <person name="Visel A."/>
            <person name="Grigoriev I.V."/>
        </authorList>
    </citation>
    <scope>NUCLEOTIDE SEQUENCE [LARGE SCALE GENOMIC DNA]</scope>
    <source>
        <strain evidence="3 4">PL171</strain>
    </source>
</reference>
<keyword evidence="4" id="KW-1185">Reference proteome</keyword>
<dbReference type="EMBL" id="MCFL01000122">
    <property type="protein sequence ID" value="ORZ29890.1"/>
    <property type="molecule type" value="Genomic_DNA"/>
</dbReference>
<keyword evidence="2" id="KW-0812">Transmembrane</keyword>
<sequence>MATVGGRNAGDIFDLIHSGLAGASTVAVVWMLSKRNIYAKSRLGKLTLLVMVMLVLRHIITIRVESTSIIHAADELFINIVLKPKITNKKSLQRVRWTMHLIQQCGTVGFVGYGLFFIPTVVTPLRFCAAGYPPNNVTIFGSVWAMLATSFQGCLYIALLAQSRKLTTSQFTPLFKVTAVSGLLLALWQIYVQIDIWTQPQTADWKPILNTITFTWRVVNTVLINNYLIGLRERSKSVAATSHAGSQSQMQSQPTTGSKAARTASMRE</sequence>
<feature type="region of interest" description="Disordered" evidence="1">
    <location>
        <begin position="241"/>
        <end position="268"/>
    </location>
</feature>
<gene>
    <name evidence="3" type="ORF">BCR44DRAFT_1447469</name>
</gene>
<organism evidence="3 4">
    <name type="scientific">Catenaria anguillulae PL171</name>
    <dbReference type="NCBI Taxonomy" id="765915"/>
    <lineage>
        <taxon>Eukaryota</taxon>
        <taxon>Fungi</taxon>
        <taxon>Fungi incertae sedis</taxon>
        <taxon>Blastocladiomycota</taxon>
        <taxon>Blastocladiomycetes</taxon>
        <taxon>Blastocladiales</taxon>
        <taxon>Catenariaceae</taxon>
        <taxon>Catenaria</taxon>
    </lineage>
</organism>
<protein>
    <submittedName>
        <fullName evidence="3">Uncharacterized protein</fullName>
    </submittedName>
</protein>
<feature type="transmembrane region" description="Helical" evidence="2">
    <location>
        <begin position="173"/>
        <end position="191"/>
    </location>
</feature>
<feature type="compositionally biased region" description="Polar residues" evidence="1">
    <location>
        <begin position="241"/>
        <end position="258"/>
    </location>
</feature>
<accession>A0A1Y2H5Q3</accession>
<feature type="transmembrane region" description="Helical" evidence="2">
    <location>
        <begin position="105"/>
        <end position="127"/>
    </location>
</feature>
<keyword evidence="2" id="KW-0472">Membrane</keyword>
<dbReference type="Proteomes" id="UP000193411">
    <property type="component" value="Unassembled WGS sequence"/>
</dbReference>
<feature type="transmembrane region" description="Helical" evidence="2">
    <location>
        <begin position="12"/>
        <end position="31"/>
    </location>
</feature>
<proteinExistence type="predicted"/>
<feature type="transmembrane region" description="Helical" evidence="2">
    <location>
        <begin position="139"/>
        <end position="161"/>
    </location>
</feature>
<evidence type="ECO:0000256" key="1">
    <source>
        <dbReference type="SAM" id="MobiDB-lite"/>
    </source>
</evidence>
<name>A0A1Y2H5Q3_9FUNG</name>
<evidence type="ECO:0000313" key="3">
    <source>
        <dbReference type="EMBL" id="ORZ29890.1"/>
    </source>
</evidence>
<comment type="caution">
    <text evidence="3">The sequence shown here is derived from an EMBL/GenBank/DDBJ whole genome shotgun (WGS) entry which is preliminary data.</text>
</comment>
<evidence type="ECO:0000313" key="4">
    <source>
        <dbReference type="Proteomes" id="UP000193411"/>
    </source>
</evidence>